<gene>
    <name evidence="1" type="ORF">DIR46_18015</name>
</gene>
<protein>
    <recommendedName>
        <fullName evidence="3">Tetratricopeptide repeat protein</fullName>
    </recommendedName>
</protein>
<dbReference type="EMBL" id="CP029343">
    <property type="protein sequence ID" value="AWL06143.1"/>
    <property type="molecule type" value="Genomic_DNA"/>
</dbReference>
<evidence type="ECO:0000313" key="1">
    <source>
        <dbReference type="EMBL" id="AWL06143.1"/>
    </source>
</evidence>
<dbReference type="OrthoDB" id="8752141at2"/>
<reference evidence="1 2" key="1">
    <citation type="submission" date="2018-05" db="EMBL/GenBank/DDBJ databases">
        <title>Complete genome sequence of Massilia oculi sp. nov. CCUG 43427T (=DSM 26321T), the type strain of M. oculi, and comparison with genome sequences of other Massilia strains.</title>
        <authorList>
            <person name="Zhu B."/>
        </authorList>
    </citation>
    <scope>NUCLEOTIDE SEQUENCE [LARGE SCALE GENOMIC DNA]</scope>
    <source>
        <strain evidence="1 2">CCUG 43427</strain>
    </source>
</reference>
<evidence type="ECO:0000313" key="2">
    <source>
        <dbReference type="Proteomes" id="UP000245820"/>
    </source>
</evidence>
<dbReference type="KEGG" id="mtim:DIR46_18015"/>
<proteinExistence type="predicted"/>
<keyword evidence="2" id="KW-1185">Reference proteome</keyword>
<accession>A0A2S2DL86</accession>
<evidence type="ECO:0008006" key="3">
    <source>
        <dbReference type="Google" id="ProtNLM"/>
    </source>
</evidence>
<sequence length="207" mass="23836">MWWRQEPLVQCKACAALFWLDDIEHVGIMPEAARPIRRLTRAWLRWRGDPGRQLQAHEEWTEAMKSWGQAQHVGRVNFDDVVYVLSRSKGVDRDRLLWLRNRIWWGLNDRYRSRSDGSPVPDAPSWPAAAERSNMEVILDILRDGAQQPGSMIQQGELLRLLGRFDEAIALLKAVPADGHSEVRAVQIERLARSGDAQVRELTAPNW</sequence>
<name>A0A2S2DL86_9BURK</name>
<dbReference type="Proteomes" id="UP000245820">
    <property type="component" value="Chromosome"/>
</dbReference>
<organism evidence="1 2">
    <name type="scientific">Massilia oculi</name>
    <dbReference type="NCBI Taxonomy" id="945844"/>
    <lineage>
        <taxon>Bacteria</taxon>
        <taxon>Pseudomonadati</taxon>
        <taxon>Pseudomonadota</taxon>
        <taxon>Betaproteobacteria</taxon>
        <taxon>Burkholderiales</taxon>
        <taxon>Oxalobacteraceae</taxon>
        <taxon>Telluria group</taxon>
        <taxon>Massilia</taxon>
    </lineage>
</organism>
<dbReference type="AlphaFoldDB" id="A0A2S2DL86"/>